<comment type="caution">
    <text evidence="1">The sequence shown here is derived from an EMBL/GenBank/DDBJ whole genome shotgun (WGS) entry which is preliminary data.</text>
</comment>
<proteinExistence type="predicted"/>
<accession>A0A1J5RW51</accession>
<reference evidence="1" key="1">
    <citation type="submission" date="2016-10" db="EMBL/GenBank/DDBJ databases">
        <title>Sequence of Gallionella enrichment culture.</title>
        <authorList>
            <person name="Poehlein A."/>
            <person name="Muehling M."/>
            <person name="Daniel R."/>
        </authorList>
    </citation>
    <scope>NUCLEOTIDE SEQUENCE</scope>
</reference>
<gene>
    <name evidence="1" type="ORF">GALL_217230</name>
</gene>
<sequence length="73" mass="8333">MEEETFEDKAEADSFIECMIKSAARSGYSIKVKEPRRVPCIQQNTGTVKFKWLVEFSGITKIYAILLCRDAPN</sequence>
<name>A0A1J5RW51_9ZZZZ</name>
<protein>
    <submittedName>
        <fullName evidence="1">Uncharacterized protein</fullName>
    </submittedName>
</protein>
<dbReference type="EMBL" id="MLJW01000151">
    <property type="protein sequence ID" value="OIQ96324.1"/>
    <property type="molecule type" value="Genomic_DNA"/>
</dbReference>
<evidence type="ECO:0000313" key="1">
    <source>
        <dbReference type="EMBL" id="OIQ96324.1"/>
    </source>
</evidence>
<dbReference type="AlphaFoldDB" id="A0A1J5RW51"/>
<organism evidence="1">
    <name type="scientific">mine drainage metagenome</name>
    <dbReference type="NCBI Taxonomy" id="410659"/>
    <lineage>
        <taxon>unclassified sequences</taxon>
        <taxon>metagenomes</taxon>
        <taxon>ecological metagenomes</taxon>
    </lineage>
</organism>